<accession>A0A7S8HC81</accession>
<organism evidence="1 2">
    <name type="scientific">Kaustia mangrovi</name>
    <dbReference type="NCBI Taxonomy" id="2593653"/>
    <lineage>
        <taxon>Bacteria</taxon>
        <taxon>Pseudomonadati</taxon>
        <taxon>Pseudomonadota</taxon>
        <taxon>Alphaproteobacteria</taxon>
        <taxon>Hyphomicrobiales</taxon>
        <taxon>Parvibaculaceae</taxon>
        <taxon>Kaustia</taxon>
    </lineage>
</organism>
<dbReference type="RefSeq" id="WP_213164198.1">
    <property type="nucleotide sequence ID" value="NZ_CP058214.1"/>
</dbReference>
<protein>
    <submittedName>
        <fullName evidence="1">Uncharacterized protein</fullName>
    </submittedName>
</protein>
<sequence length="123" mass="13751">MQDQRIDRQRLDVVLDRLAERTPEPVTDIRAEEIEALARTDEGGTSDVTANSLGEELVDFIMPRIAEPGIFQRSVSILEHLAADVIPRLEGGEELRSLATTLIEDEIGRHQDLLERIHGGLET</sequence>
<proteinExistence type="predicted"/>
<evidence type="ECO:0000313" key="1">
    <source>
        <dbReference type="EMBL" id="QPC42958.1"/>
    </source>
</evidence>
<dbReference type="EMBL" id="CP058214">
    <property type="protein sequence ID" value="QPC42958.1"/>
    <property type="molecule type" value="Genomic_DNA"/>
</dbReference>
<evidence type="ECO:0000313" key="2">
    <source>
        <dbReference type="Proteomes" id="UP000593594"/>
    </source>
</evidence>
<dbReference type="AlphaFoldDB" id="A0A7S8HC81"/>
<name>A0A7S8HC81_9HYPH</name>
<keyword evidence="2" id="KW-1185">Reference proteome</keyword>
<reference evidence="1 2" key="1">
    <citation type="submission" date="2020-06" db="EMBL/GenBank/DDBJ databases">
        <title>Genome sequence of 2 isolates from Red Sea Mangroves.</title>
        <authorList>
            <person name="Sefrji F."/>
            <person name="Michoud G."/>
            <person name="Merlino G."/>
            <person name="Daffonchio D."/>
        </authorList>
    </citation>
    <scope>NUCLEOTIDE SEQUENCE [LARGE SCALE GENOMIC DNA]</scope>
    <source>
        <strain evidence="1 2">R1DC25</strain>
    </source>
</reference>
<dbReference type="Proteomes" id="UP000593594">
    <property type="component" value="Chromosome"/>
</dbReference>
<gene>
    <name evidence="1" type="ORF">HW532_09810</name>
</gene>
<dbReference type="KEGG" id="kmn:HW532_09810"/>